<protein>
    <recommendedName>
        <fullName evidence="4">AT hook motif protein</fullName>
    </recommendedName>
</protein>
<evidence type="ECO:0000313" key="2">
    <source>
        <dbReference type="EMBL" id="GKZ18577.1"/>
    </source>
</evidence>
<comment type="caution">
    <text evidence="2">The sequence shown here is derived from an EMBL/GenBank/DDBJ whole genome shotgun (WGS) entry which is preliminary data.</text>
</comment>
<feature type="compositionally biased region" description="Low complexity" evidence="1">
    <location>
        <begin position="67"/>
        <end position="82"/>
    </location>
</feature>
<sequence length="193" mass="19620">MPMTWNETTDARLLVGILTTTSVKLDMHALAKFMGPGCTVSAVQHRIQRLKDKVGTVSTTSTPGEMTASPATTSTLTTLTSPGNETPTPATPEKRKRGRPRKNPVAGGGGTTASAAPAAAKKPKAKRAKKATPAATAPAVVVKNEDSGGDGDDDDETLSDPGVPETPSIGGGEEGAEAEAETPAVTTGEEDEA</sequence>
<accession>A0A9W6DKZ5</accession>
<evidence type="ECO:0000313" key="3">
    <source>
        <dbReference type="Proteomes" id="UP001143548"/>
    </source>
</evidence>
<reference evidence="2" key="1">
    <citation type="submission" date="2022-07" db="EMBL/GenBank/DDBJ databases">
        <title>Taxonomy of Aspergillus series Nigri: significant species reduction supported by multi-species coalescent approaches.</title>
        <authorList>
            <person name="Bian C."/>
            <person name="Kusuya Y."/>
            <person name="Sklenar F."/>
            <person name="D'hooge E."/>
            <person name="Yaguchi T."/>
            <person name="Takahashi H."/>
            <person name="Hubka V."/>
        </authorList>
    </citation>
    <scope>NUCLEOTIDE SEQUENCE</scope>
    <source>
        <strain evidence="2">CBS 733.88</strain>
    </source>
</reference>
<feature type="compositionally biased region" description="Low complexity" evidence="1">
    <location>
        <begin position="131"/>
        <end position="142"/>
    </location>
</feature>
<evidence type="ECO:0000256" key="1">
    <source>
        <dbReference type="SAM" id="MobiDB-lite"/>
    </source>
</evidence>
<name>A0A9W6DKZ5_9EURO</name>
<gene>
    <name evidence="2" type="ORF">AbraCBS73388_001503</name>
</gene>
<proteinExistence type="predicted"/>
<dbReference type="EMBL" id="BROQ01000012">
    <property type="protein sequence ID" value="GKZ18577.1"/>
    <property type="molecule type" value="Genomic_DNA"/>
</dbReference>
<organism evidence="2 3">
    <name type="scientific">Aspergillus brasiliensis</name>
    <dbReference type="NCBI Taxonomy" id="319629"/>
    <lineage>
        <taxon>Eukaryota</taxon>
        <taxon>Fungi</taxon>
        <taxon>Dikarya</taxon>
        <taxon>Ascomycota</taxon>
        <taxon>Pezizomycotina</taxon>
        <taxon>Eurotiomycetes</taxon>
        <taxon>Eurotiomycetidae</taxon>
        <taxon>Eurotiales</taxon>
        <taxon>Aspergillaceae</taxon>
        <taxon>Aspergillus</taxon>
        <taxon>Aspergillus subgen. Circumdati</taxon>
    </lineage>
</organism>
<dbReference type="Proteomes" id="UP001143548">
    <property type="component" value="Unassembled WGS sequence"/>
</dbReference>
<dbReference type="AlphaFoldDB" id="A0A9W6DKZ5"/>
<evidence type="ECO:0008006" key="4">
    <source>
        <dbReference type="Google" id="ProtNLM"/>
    </source>
</evidence>
<feature type="region of interest" description="Disordered" evidence="1">
    <location>
        <begin position="55"/>
        <end position="193"/>
    </location>
</feature>
<feature type="compositionally biased region" description="Basic residues" evidence="1">
    <location>
        <begin position="121"/>
        <end position="130"/>
    </location>
</feature>
<feature type="compositionally biased region" description="Acidic residues" evidence="1">
    <location>
        <begin position="147"/>
        <end position="158"/>
    </location>
</feature>